<reference evidence="6 7" key="1">
    <citation type="submission" date="2023-10" db="EMBL/GenBank/DDBJ databases">
        <title>Characteristics and mechanism of a salt-tolerant marine origin heterotrophic nitrifying- aerobic denitrifying bacteria Marinobacter xestospongiae HN1.</title>
        <authorList>
            <person name="Qi R."/>
        </authorList>
    </citation>
    <scope>NUCLEOTIDE SEQUENCE [LARGE SCALE GENOMIC DNA]</scope>
    <source>
        <strain evidence="6 7">HN1</strain>
    </source>
</reference>
<dbReference type="PANTHER" id="PTHR37482:SF1">
    <property type="entry name" value="OUTER MEMBRANE PROTEIN ASSEMBLY FACTOR BAME"/>
    <property type="match status" value="1"/>
</dbReference>
<keyword evidence="4" id="KW-0564">Palmitate</keyword>
<evidence type="ECO:0000256" key="4">
    <source>
        <dbReference type="HAMAP-Rule" id="MF_00925"/>
    </source>
</evidence>
<dbReference type="HAMAP" id="MF_00925">
    <property type="entry name" value="OM_assembly_BamE"/>
    <property type="match status" value="1"/>
</dbReference>
<accession>A0ABU3VXE9</accession>
<dbReference type="EMBL" id="JAWIIJ010000004">
    <property type="protein sequence ID" value="MDV2078426.1"/>
    <property type="molecule type" value="Genomic_DNA"/>
</dbReference>
<evidence type="ECO:0000313" key="6">
    <source>
        <dbReference type="EMBL" id="MDV2078426.1"/>
    </source>
</evidence>
<keyword evidence="3 4" id="KW-0998">Cell outer membrane</keyword>
<dbReference type="InterPro" id="IPR026592">
    <property type="entry name" value="BamE"/>
</dbReference>
<dbReference type="InterPro" id="IPR037873">
    <property type="entry name" value="BamE-like"/>
</dbReference>
<evidence type="ECO:0000256" key="3">
    <source>
        <dbReference type="ARBA" id="ARBA00023237"/>
    </source>
</evidence>
<keyword evidence="4" id="KW-0449">Lipoprotein</keyword>
<evidence type="ECO:0000256" key="1">
    <source>
        <dbReference type="ARBA" id="ARBA00022729"/>
    </source>
</evidence>
<comment type="function">
    <text evidence="4">Part of the outer membrane protein assembly complex, which is involved in assembly and insertion of beta-barrel proteins into the outer membrane.</text>
</comment>
<feature type="domain" description="Outer membrane protein assembly factor BamE" evidence="5">
    <location>
        <begin position="38"/>
        <end position="105"/>
    </location>
</feature>
<keyword evidence="2 4" id="KW-0472">Membrane</keyword>
<comment type="caution">
    <text evidence="6">The sequence shown here is derived from an EMBL/GenBank/DDBJ whole genome shotgun (WGS) entry which is preliminary data.</text>
</comment>
<evidence type="ECO:0000259" key="5">
    <source>
        <dbReference type="Pfam" id="PF04355"/>
    </source>
</evidence>
<name>A0ABU3VXE9_9GAMM</name>
<dbReference type="PROSITE" id="PS51257">
    <property type="entry name" value="PROKAR_LIPOPROTEIN"/>
    <property type="match status" value="1"/>
</dbReference>
<gene>
    <name evidence="4" type="primary">bamE</name>
    <name evidence="6" type="ORF">RYS15_07005</name>
</gene>
<protein>
    <recommendedName>
        <fullName evidence="4">Outer membrane protein assembly factor BamE</fullName>
    </recommendedName>
</protein>
<comment type="subunit">
    <text evidence="4">Part of the Bam complex.</text>
</comment>
<dbReference type="Proteomes" id="UP001269819">
    <property type="component" value="Unassembled WGS sequence"/>
</dbReference>
<organism evidence="6 7">
    <name type="scientific">Marinobacter xestospongiae</name>
    <dbReference type="NCBI Taxonomy" id="994319"/>
    <lineage>
        <taxon>Bacteria</taxon>
        <taxon>Pseudomonadati</taxon>
        <taxon>Pseudomonadota</taxon>
        <taxon>Gammaproteobacteria</taxon>
        <taxon>Pseudomonadales</taxon>
        <taxon>Marinobacteraceae</taxon>
        <taxon>Marinobacter</taxon>
    </lineage>
</organism>
<keyword evidence="1 4" id="KW-0732">Signal</keyword>
<dbReference type="PANTHER" id="PTHR37482">
    <property type="entry name" value="OUTER MEMBRANE PROTEIN ASSEMBLY FACTOR BAME"/>
    <property type="match status" value="1"/>
</dbReference>
<comment type="subcellular location">
    <subcellularLocation>
        <location evidence="4">Cell outer membrane</location>
        <topology evidence="4">Lipid-anchor</topology>
    </subcellularLocation>
</comment>
<comment type="similarity">
    <text evidence="4">Belongs to the BamE family.</text>
</comment>
<sequence>MQKLAAPLKPLCLLALTAVLTLSGCVFPGVYKINVQQGNIVDQENLEQLNTNMSRRQVHALLGSPAVINPVDNSKEYYVYTFQRAGGDIRKQQIVVYYDGNQYSHHEASLLDETPAY</sequence>
<evidence type="ECO:0000256" key="2">
    <source>
        <dbReference type="ARBA" id="ARBA00023136"/>
    </source>
</evidence>
<evidence type="ECO:0000313" key="7">
    <source>
        <dbReference type="Proteomes" id="UP001269819"/>
    </source>
</evidence>
<dbReference type="Pfam" id="PF04355">
    <property type="entry name" value="BamE"/>
    <property type="match status" value="1"/>
</dbReference>
<keyword evidence="7" id="KW-1185">Reference proteome</keyword>
<proteinExistence type="inferred from homology"/>
<dbReference type="InterPro" id="IPR007450">
    <property type="entry name" value="BamE_dom"/>
</dbReference>
<dbReference type="Gene3D" id="3.30.1450.10">
    <property type="match status" value="1"/>
</dbReference>
<dbReference type="RefSeq" id="WP_316973198.1">
    <property type="nucleotide sequence ID" value="NZ_JAWIIJ010000004.1"/>
</dbReference>